<proteinExistence type="predicted"/>
<evidence type="ECO:0000313" key="1">
    <source>
        <dbReference type="EMBL" id="MPM39757.1"/>
    </source>
</evidence>
<gene>
    <name evidence="1" type="ORF">SDC9_86392</name>
</gene>
<protein>
    <submittedName>
        <fullName evidence="1">Uncharacterized protein</fullName>
    </submittedName>
</protein>
<dbReference type="EMBL" id="VSSQ01008759">
    <property type="protein sequence ID" value="MPM39757.1"/>
    <property type="molecule type" value="Genomic_DNA"/>
</dbReference>
<comment type="caution">
    <text evidence="1">The sequence shown here is derived from an EMBL/GenBank/DDBJ whole genome shotgun (WGS) entry which is preliminary data.</text>
</comment>
<organism evidence="1">
    <name type="scientific">bioreactor metagenome</name>
    <dbReference type="NCBI Taxonomy" id="1076179"/>
    <lineage>
        <taxon>unclassified sequences</taxon>
        <taxon>metagenomes</taxon>
        <taxon>ecological metagenomes</taxon>
    </lineage>
</organism>
<dbReference type="Pfam" id="PF19928">
    <property type="entry name" value="DUF6391"/>
    <property type="match status" value="1"/>
</dbReference>
<reference evidence="1" key="1">
    <citation type="submission" date="2019-08" db="EMBL/GenBank/DDBJ databases">
        <authorList>
            <person name="Kucharzyk K."/>
            <person name="Murdoch R.W."/>
            <person name="Higgins S."/>
            <person name="Loffler F."/>
        </authorList>
    </citation>
    <scope>NUCLEOTIDE SEQUENCE</scope>
</reference>
<sequence length="186" mass="20315">MTDMISPLEWGPVSMVRRNHGLEHATINLLSEKYPTRSFAGHSDSKGFWILGNVSTDELAETVQQALARMNAGEHNLAIHEHCGTNAVTTGVVAGTLAWLATLRNANTFKKKLDRWSWVVMLVTGGVILAQPLGPLVQKKITTSGVPAGLKVVQIVRYERENPDKPVAHRIQTKDSIQVTVETSAA</sequence>
<accession>A0A644ZGB1</accession>
<dbReference type="AlphaFoldDB" id="A0A644ZGB1"/>
<name>A0A644ZGB1_9ZZZZ</name>